<keyword evidence="7" id="KW-0406">Ion transport</keyword>
<dbReference type="PANTHER" id="PTHR11660:SF57">
    <property type="entry name" value="SOLUTE CARRIER FAMILY 40 MEMBER"/>
    <property type="match status" value="1"/>
</dbReference>
<comment type="similarity">
    <text evidence="2 7">Belongs to the ferroportin (FP) (TC 2.A.100) family. SLC40A subfamily.</text>
</comment>
<comment type="caution">
    <text evidence="9">The sequence shown here is derived from an EMBL/GenBank/DDBJ whole genome shotgun (WGS) entry which is preliminary data.</text>
</comment>
<evidence type="ECO:0000313" key="9">
    <source>
        <dbReference type="EMBL" id="KAG0263965.1"/>
    </source>
</evidence>
<feature type="transmembrane region" description="Helical" evidence="7">
    <location>
        <begin position="330"/>
        <end position="349"/>
    </location>
</feature>
<dbReference type="SUPFAM" id="SSF103473">
    <property type="entry name" value="MFS general substrate transporter"/>
    <property type="match status" value="1"/>
</dbReference>
<dbReference type="GO" id="GO:0005381">
    <property type="term" value="F:iron ion transmembrane transporter activity"/>
    <property type="evidence" value="ECO:0007669"/>
    <property type="project" value="UniProtKB-UniRule"/>
</dbReference>
<comment type="subcellular location">
    <subcellularLocation>
        <location evidence="1 7">Membrane</location>
        <topology evidence="1 7">Multi-pass membrane protein</topology>
    </subcellularLocation>
</comment>
<dbReference type="GO" id="GO:0016020">
    <property type="term" value="C:membrane"/>
    <property type="evidence" value="ECO:0007669"/>
    <property type="project" value="UniProtKB-SubCell"/>
</dbReference>
<feature type="transmembrane region" description="Helical" evidence="7">
    <location>
        <begin position="200"/>
        <end position="221"/>
    </location>
</feature>
<evidence type="ECO:0000256" key="3">
    <source>
        <dbReference type="ARBA" id="ARBA00022448"/>
    </source>
</evidence>
<keyword evidence="5 7" id="KW-1133">Transmembrane helix</keyword>
<keyword evidence="4 7" id="KW-0812">Transmembrane</keyword>
<feature type="transmembrane region" description="Helical" evidence="7">
    <location>
        <begin position="287"/>
        <end position="309"/>
    </location>
</feature>
<feature type="transmembrane region" description="Helical" evidence="7">
    <location>
        <begin position="87"/>
        <end position="108"/>
    </location>
</feature>
<evidence type="ECO:0000313" key="10">
    <source>
        <dbReference type="Proteomes" id="UP000726737"/>
    </source>
</evidence>
<evidence type="ECO:0000256" key="6">
    <source>
        <dbReference type="ARBA" id="ARBA00023136"/>
    </source>
</evidence>
<evidence type="ECO:0000256" key="8">
    <source>
        <dbReference type="SAM" id="MobiDB-lite"/>
    </source>
</evidence>
<feature type="transmembrane region" description="Helical" evidence="7">
    <location>
        <begin position="261"/>
        <end position="281"/>
    </location>
</feature>
<evidence type="ECO:0000256" key="5">
    <source>
        <dbReference type="ARBA" id="ARBA00022989"/>
    </source>
</evidence>
<feature type="transmembrane region" description="Helical" evidence="7">
    <location>
        <begin position="12"/>
        <end position="33"/>
    </location>
</feature>
<dbReference type="AlphaFoldDB" id="A0A9P6QD19"/>
<dbReference type="PANTHER" id="PTHR11660">
    <property type="entry name" value="SOLUTE CARRIER FAMILY 40 MEMBER"/>
    <property type="match status" value="1"/>
</dbReference>
<evidence type="ECO:0000256" key="7">
    <source>
        <dbReference type="RuleBase" id="RU365065"/>
    </source>
</evidence>
<evidence type="ECO:0000256" key="4">
    <source>
        <dbReference type="ARBA" id="ARBA00022692"/>
    </source>
</evidence>
<dbReference type="InterPro" id="IPR009716">
    <property type="entry name" value="Ferroportin-1"/>
</dbReference>
<name>A0A9P6QD19_9FUNG</name>
<dbReference type="Proteomes" id="UP000726737">
    <property type="component" value="Unassembled WGS sequence"/>
</dbReference>
<reference evidence="9" key="1">
    <citation type="journal article" date="2020" name="Fungal Divers.">
        <title>Resolving the Mortierellaceae phylogeny through synthesis of multi-gene phylogenetics and phylogenomics.</title>
        <authorList>
            <person name="Vandepol N."/>
            <person name="Liber J."/>
            <person name="Desiro A."/>
            <person name="Na H."/>
            <person name="Kennedy M."/>
            <person name="Barry K."/>
            <person name="Grigoriev I.V."/>
            <person name="Miller A.N."/>
            <person name="O'Donnell K."/>
            <person name="Stajich J.E."/>
            <person name="Bonito G."/>
        </authorList>
    </citation>
    <scope>NUCLEOTIDE SEQUENCE</scope>
    <source>
        <strain evidence="9">KOD948</strain>
    </source>
</reference>
<protein>
    <recommendedName>
        <fullName evidence="7">Solute carrier family 40 member</fullName>
    </recommendedName>
</protein>
<keyword evidence="10" id="KW-1185">Reference proteome</keyword>
<accession>A0A9P6QD19</accession>
<comment type="function">
    <text evidence="7">May be involved in iron transport and iron homeostasis.</text>
</comment>
<organism evidence="9 10">
    <name type="scientific">Mortierella polycephala</name>
    <dbReference type="NCBI Taxonomy" id="41804"/>
    <lineage>
        <taxon>Eukaryota</taxon>
        <taxon>Fungi</taxon>
        <taxon>Fungi incertae sedis</taxon>
        <taxon>Mucoromycota</taxon>
        <taxon>Mortierellomycotina</taxon>
        <taxon>Mortierellomycetes</taxon>
        <taxon>Mortierellales</taxon>
        <taxon>Mortierellaceae</taxon>
        <taxon>Mortierella</taxon>
    </lineage>
</organism>
<gene>
    <name evidence="9" type="ORF">BG011_007686</name>
</gene>
<feature type="transmembrane region" description="Helical" evidence="7">
    <location>
        <begin position="161"/>
        <end position="179"/>
    </location>
</feature>
<proteinExistence type="inferred from homology"/>
<dbReference type="Pfam" id="PF06963">
    <property type="entry name" value="FPN1"/>
    <property type="match status" value="2"/>
</dbReference>
<evidence type="ECO:0000256" key="2">
    <source>
        <dbReference type="ARBA" id="ARBA00006279"/>
    </source>
</evidence>
<feature type="transmembrane region" description="Helical" evidence="7">
    <location>
        <begin position="227"/>
        <end position="249"/>
    </location>
</feature>
<evidence type="ECO:0000256" key="1">
    <source>
        <dbReference type="ARBA" id="ARBA00004141"/>
    </source>
</evidence>
<feature type="transmembrane region" description="Helical" evidence="7">
    <location>
        <begin position="45"/>
        <end position="67"/>
    </location>
</feature>
<feature type="transmembrane region" description="Helical" evidence="7">
    <location>
        <begin position="138"/>
        <end position="155"/>
    </location>
</feature>
<sequence>MEIFKTTLLPMSIYGLATTIAGILLSTTVGSIVDRTPRLSAVQRFLFIQKFTTVLGALGFWVLLTWFDPSSTGPGGSSALSYSQGNSIFAFLVLSSGVLKLSALGWSISIERDWIVALCQSNSEALTKLNANMKRIDLICKLVSPLIFAAVLTKVNAGYCSLIIATWCMFSFTIELILVRRIWNRSPILWQARSLHSKASFSYAIIYINMMSVSGTMIGFLQWKGLTAGSIALLKGVCTISELIGTLVMPIMTRYVGLVRTGAWSIWFEVIALTPVLFSIYSDRMPIQFLIFAGMALSRVGVWSFDLVITQTMQEYIEAGNNNAGVLNGWHYSMMNVFELAQFFLTMIWSNPDKYFIPCTLSFVCIVFGALVYSTYVIRMRGHLFHSRRKTSAASPCLTTDNPELEQSGQMEDIQPGPSRSDHPN</sequence>
<dbReference type="EMBL" id="JAAAJA010000060">
    <property type="protein sequence ID" value="KAG0263965.1"/>
    <property type="molecule type" value="Genomic_DNA"/>
</dbReference>
<feature type="transmembrane region" description="Helical" evidence="7">
    <location>
        <begin position="355"/>
        <end position="378"/>
    </location>
</feature>
<keyword evidence="3 7" id="KW-0813">Transport</keyword>
<dbReference type="OrthoDB" id="648861at2759"/>
<dbReference type="InterPro" id="IPR036259">
    <property type="entry name" value="MFS_trans_sf"/>
</dbReference>
<keyword evidence="6 7" id="KW-0472">Membrane</keyword>
<feature type="compositionally biased region" description="Polar residues" evidence="8">
    <location>
        <begin position="394"/>
        <end position="410"/>
    </location>
</feature>
<feature type="region of interest" description="Disordered" evidence="8">
    <location>
        <begin position="394"/>
        <end position="425"/>
    </location>
</feature>